<evidence type="ECO:0000256" key="1">
    <source>
        <dbReference type="SAM" id="MobiDB-lite"/>
    </source>
</evidence>
<feature type="compositionally biased region" description="Low complexity" evidence="1">
    <location>
        <begin position="448"/>
        <end position="463"/>
    </location>
</feature>
<feature type="region of interest" description="Disordered" evidence="1">
    <location>
        <begin position="511"/>
        <end position="530"/>
    </location>
</feature>
<gene>
    <name evidence="2" type="ORF">BCR39DRAFT_263008</name>
</gene>
<dbReference type="EMBL" id="MCFC01000005">
    <property type="protein sequence ID" value="ORY33679.1"/>
    <property type="molecule type" value="Genomic_DNA"/>
</dbReference>
<evidence type="ECO:0000313" key="3">
    <source>
        <dbReference type="Proteomes" id="UP000193986"/>
    </source>
</evidence>
<feature type="region of interest" description="Disordered" evidence="1">
    <location>
        <begin position="1"/>
        <end position="154"/>
    </location>
</feature>
<dbReference type="AlphaFoldDB" id="A0A1Y2BFT9"/>
<dbReference type="InParanoid" id="A0A1Y2BFT9"/>
<keyword evidence="3" id="KW-1185">Reference proteome</keyword>
<feature type="compositionally biased region" description="Polar residues" evidence="1">
    <location>
        <begin position="654"/>
        <end position="663"/>
    </location>
</feature>
<accession>A0A1Y2BFT9</accession>
<feature type="compositionally biased region" description="Gly residues" evidence="1">
    <location>
        <begin position="576"/>
        <end position="585"/>
    </location>
</feature>
<name>A0A1Y2BFT9_9TREE</name>
<dbReference type="OrthoDB" id="2554322at2759"/>
<feature type="region of interest" description="Disordered" evidence="1">
    <location>
        <begin position="401"/>
        <end position="473"/>
    </location>
</feature>
<evidence type="ECO:0000313" key="2">
    <source>
        <dbReference type="EMBL" id="ORY33679.1"/>
    </source>
</evidence>
<feature type="non-terminal residue" evidence="2">
    <location>
        <position position="1"/>
    </location>
</feature>
<feature type="region of interest" description="Disordered" evidence="1">
    <location>
        <begin position="171"/>
        <end position="213"/>
    </location>
</feature>
<feature type="compositionally biased region" description="Polar residues" evidence="1">
    <location>
        <begin position="108"/>
        <end position="120"/>
    </location>
</feature>
<sequence>PLSRSFSRGFHLPSPSRGSPYHHTGPAFANGLQAPPLPHSLSFPTATTMRLGIDTDSESETGDQQTPKRRKKVRPVSALPAPKGPTPTTGSWQDTPGLDAPPSPAGFATSTLKRLGSLSQKHGRRLSGGFKFGTQSSSSSNEGKREKLETVVGSPSKLGRAALEVADEAHRGREMSVSAPNSLIRPSPAHKQAEEFGDGLVSEGITAKKTDSQRRRQSWNDFVIPRDVQAKQKGVRESIAAFKQFATRVEALKGLLQTHADLTAQIQYGRSDNAKANFAALESEFAQWWEMATLFIALSTTTQAASVTHASRPVSPRTRRITLASDEAHAASDAIRMISDSSRDTSTSFGAVRKISLPDPESADLLGGPPRATPEHWRGSTGRQDLSKRQLDMLKDMIHTPLSGARPVPARRQTSTLSASSTASSILPLTQGKQADLSGSKTMRHLPRSTPTPTDRTNTVTMPGSGDSAYIVPSGSFPSPTAATDMARPMAKRWPSRAGLAGLKDFLRSLRNPSAQKTPTAKVRKGRPSPLAIHPGIQQVQGGPATPISPARPLSSSFEQLRFPINSSNQSSFSAVGGGGGGRGTTGKERSPSPRKGHGTRPSIMHMFRSGSGNWSELVRGGSGSDVPVQGSAKSPVDGMPQGGGRGVAKQASRHSLAQSSTTDHSDLYPPSMLGLDDDGTLRPTRKSRIMGLGYPEPPLPNTDPNYRNTTSPIVHPSAPQYDSPDRSASAPAWVFPTSQSPLMNGGNETEGEEWDEEALEMVALTPENLPGLIGYLRQCESKLGEWRKRVEDVGFGSIRE</sequence>
<feature type="compositionally biased region" description="Polar residues" evidence="1">
    <location>
        <begin position="427"/>
        <end position="441"/>
    </location>
</feature>
<organism evidence="2 3">
    <name type="scientific">Naematelia encephala</name>
    <dbReference type="NCBI Taxonomy" id="71784"/>
    <lineage>
        <taxon>Eukaryota</taxon>
        <taxon>Fungi</taxon>
        <taxon>Dikarya</taxon>
        <taxon>Basidiomycota</taxon>
        <taxon>Agaricomycotina</taxon>
        <taxon>Tremellomycetes</taxon>
        <taxon>Tremellales</taxon>
        <taxon>Naemateliaceae</taxon>
        <taxon>Naematelia</taxon>
    </lineage>
</organism>
<comment type="caution">
    <text evidence="2">The sequence shown here is derived from an EMBL/GenBank/DDBJ whole genome shotgun (WGS) entry which is preliminary data.</text>
</comment>
<feature type="region of interest" description="Disordered" evidence="1">
    <location>
        <begin position="567"/>
        <end position="682"/>
    </location>
</feature>
<feature type="compositionally biased region" description="Low complexity" evidence="1">
    <location>
        <begin position="414"/>
        <end position="425"/>
    </location>
</feature>
<feature type="region of interest" description="Disordered" evidence="1">
    <location>
        <begin position="358"/>
        <end position="385"/>
    </location>
</feature>
<dbReference type="Proteomes" id="UP000193986">
    <property type="component" value="Unassembled WGS sequence"/>
</dbReference>
<protein>
    <submittedName>
        <fullName evidence="2">Uncharacterized protein</fullName>
    </submittedName>
</protein>
<reference evidence="2 3" key="1">
    <citation type="submission" date="2016-07" db="EMBL/GenBank/DDBJ databases">
        <title>Pervasive Adenine N6-methylation of Active Genes in Fungi.</title>
        <authorList>
            <consortium name="DOE Joint Genome Institute"/>
            <person name="Mondo S.J."/>
            <person name="Dannebaum R.O."/>
            <person name="Kuo R.C."/>
            <person name="Labutti K."/>
            <person name="Haridas S."/>
            <person name="Kuo A."/>
            <person name="Salamov A."/>
            <person name="Ahrendt S.R."/>
            <person name="Lipzen A."/>
            <person name="Sullivan W."/>
            <person name="Andreopoulos W.B."/>
            <person name="Clum A."/>
            <person name="Lindquist E."/>
            <person name="Daum C."/>
            <person name="Ramamoorthy G.K."/>
            <person name="Gryganskyi A."/>
            <person name="Culley D."/>
            <person name="Magnuson J.K."/>
            <person name="James T.Y."/>
            <person name="O'Malley M.A."/>
            <person name="Stajich J.E."/>
            <person name="Spatafora J.W."/>
            <person name="Visel A."/>
            <person name="Grigoriev I.V."/>
        </authorList>
    </citation>
    <scope>NUCLEOTIDE SEQUENCE [LARGE SCALE GENOMIC DNA]</scope>
    <source>
        <strain evidence="2 3">68-887.2</strain>
    </source>
</reference>
<proteinExistence type="predicted"/>